<dbReference type="Gene3D" id="3.30.740.10">
    <property type="entry name" value="Protein Inhibitor Of Neuronal Nitric Oxide Synthase"/>
    <property type="match status" value="1"/>
</dbReference>
<dbReference type="AlphaFoldDB" id="A0A8T0I5V1"/>
<dbReference type="SUPFAM" id="SSF54648">
    <property type="entry name" value="DLC"/>
    <property type="match status" value="1"/>
</dbReference>
<dbReference type="GO" id="GO:0005874">
    <property type="term" value="C:microtubule"/>
    <property type="evidence" value="ECO:0007669"/>
    <property type="project" value="UniProtKB-KW"/>
</dbReference>
<keyword evidence="3" id="KW-1185">Reference proteome</keyword>
<dbReference type="EMBL" id="CM026424">
    <property type="protein sequence ID" value="KAG0578389.1"/>
    <property type="molecule type" value="Genomic_DNA"/>
</dbReference>
<name>A0A8T0I5V1_CERPU</name>
<organism evidence="2 3">
    <name type="scientific">Ceratodon purpureus</name>
    <name type="common">Fire moss</name>
    <name type="synonym">Dicranum purpureum</name>
    <dbReference type="NCBI Taxonomy" id="3225"/>
    <lineage>
        <taxon>Eukaryota</taxon>
        <taxon>Viridiplantae</taxon>
        <taxon>Streptophyta</taxon>
        <taxon>Embryophyta</taxon>
        <taxon>Bryophyta</taxon>
        <taxon>Bryophytina</taxon>
        <taxon>Bryopsida</taxon>
        <taxon>Dicranidae</taxon>
        <taxon>Pseudoditrichales</taxon>
        <taxon>Ditrichaceae</taxon>
        <taxon>Ceratodon</taxon>
    </lineage>
</organism>
<evidence type="ECO:0000313" key="3">
    <source>
        <dbReference type="Proteomes" id="UP000822688"/>
    </source>
</evidence>
<accession>A0A8T0I5V1</accession>
<keyword evidence="1" id="KW-0493">Microtubule</keyword>
<comment type="caution">
    <text evidence="2">The sequence shown here is derived from an EMBL/GenBank/DDBJ whole genome shotgun (WGS) entry which is preliminary data.</text>
</comment>
<protein>
    <recommendedName>
        <fullName evidence="1">Dynein light chain</fullName>
    </recommendedName>
</protein>
<dbReference type="FunFam" id="3.30.740.10:FF:000008">
    <property type="entry name" value="Dynein light chain"/>
    <property type="match status" value="1"/>
</dbReference>
<comment type="subcellular location">
    <subcellularLocation>
        <location evidence="1">Cytoplasm</location>
        <location evidence="1">Cytoskeleton</location>
    </subcellularLocation>
</comment>
<reference evidence="2" key="1">
    <citation type="submission" date="2020-06" db="EMBL/GenBank/DDBJ databases">
        <title>WGS assembly of Ceratodon purpureus strain R40.</title>
        <authorList>
            <person name="Carey S.B."/>
            <person name="Jenkins J."/>
            <person name="Shu S."/>
            <person name="Lovell J.T."/>
            <person name="Sreedasyam A."/>
            <person name="Maumus F."/>
            <person name="Tiley G.P."/>
            <person name="Fernandez-Pozo N."/>
            <person name="Barry K."/>
            <person name="Chen C."/>
            <person name="Wang M."/>
            <person name="Lipzen A."/>
            <person name="Daum C."/>
            <person name="Saski C.A."/>
            <person name="Payton A.C."/>
            <person name="Mcbreen J.C."/>
            <person name="Conrad R.E."/>
            <person name="Kollar L.M."/>
            <person name="Olsson S."/>
            <person name="Huttunen S."/>
            <person name="Landis J.B."/>
            <person name="Wickett N.J."/>
            <person name="Johnson M.G."/>
            <person name="Rensing S.A."/>
            <person name="Grimwood J."/>
            <person name="Schmutz J."/>
            <person name="Mcdaniel S.F."/>
        </authorList>
    </citation>
    <scope>NUCLEOTIDE SEQUENCE</scope>
    <source>
        <strain evidence="2">R40</strain>
    </source>
</reference>
<dbReference type="GO" id="GO:0005868">
    <property type="term" value="C:cytoplasmic dynein complex"/>
    <property type="evidence" value="ECO:0007669"/>
    <property type="project" value="TreeGrafter"/>
</dbReference>
<keyword evidence="1" id="KW-0963">Cytoplasm</keyword>
<dbReference type="InterPro" id="IPR037177">
    <property type="entry name" value="DLC_sf"/>
</dbReference>
<dbReference type="Pfam" id="PF01221">
    <property type="entry name" value="Dynein_light"/>
    <property type="match status" value="1"/>
</dbReference>
<evidence type="ECO:0000256" key="1">
    <source>
        <dbReference type="RuleBase" id="RU365010"/>
    </source>
</evidence>
<dbReference type="PANTHER" id="PTHR11886:SF78">
    <property type="entry name" value="DYNEIN LIGHT CHAIN"/>
    <property type="match status" value="1"/>
</dbReference>
<dbReference type="InterPro" id="IPR001372">
    <property type="entry name" value="Dynein_light_chain_typ-1/2"/>
</dbReference>
<proteinExistence type="inferred from homology"/>
<dbReference type="GO" id="GO:0007017">
    <property type="term" value="P:microtubule-based process"/>
    <property type="evidence" value="ECO:0007669"/>
    <property type="project" value="InterPro"/>
</dbReference>
<evidence type="ECO:0000313" key="2">
    <source>
        <dbReference type="EMBL" id="KAG0578389.1"/>
    </source>
</evidence>
<gene>
    <name evidence="2" type="ORF">KC19_4G019200</name>
</gene>
<dbReference type="Proteomes" id="UP000822688">
    <property type="component" value="Chromosome 4"/>
</dbReference>
<keyword evidence="1" id="KW-0243">Dynein</keyword>
<dbReference type="GO" id="GO:0045505">
    <property type="term" value="F:dynein intermediate chain binding"/>
    <property type="evidence" value="ECO:0007669"/>
    <property type="project" value="TreeGrafter"/>
</dbReference>
<dbReference type="CDD" id="cd21452">
    <property type="entry name" value="DLC-like_DYNLL1_DYNLL2"/>
    <property type="match status" value="1"/>
</dbReference>
<keyword evidence="1" id="KW-0206">Cytoskeleton</keyword>
<comment type="similarity">
    <text evidence="1">Belongs to the dynein light chain family.</text>
</comment>
<sequence length="129" mass="14306">MIFGVQPNLAKCFSLNKMLDTAPSLQSRKAKSREPSQIQEEQTMIGETDMPQVMQAHALRVASEALDSFNITDCKEIACYIKKQFDKTYGPGWQCVTGISFGSYITHSSGSFIHFCVGRLAVMLFKAAT</sequence>
<dbReference type="SMART" id="SM01375">
    <property type="entry name" value="Dynein_light"/>
    <property type="match status" value="1"/>
</dbReference>
<keyword evidence="1" id="KW-0505">Motor protein</keyword>
<dbReference type="PANTHER" id="PTHR11886">
    <property type="entry name" value="DYNEIN LIGHT CHAIN"/>
    <property type="match status" value="1"/>
</dbReference>